<proteinExistence type="predicted"/>
<organism evidence="1 2">
    <name type="scientific">Vitis vinifera</name>
    <name type="common">Grape</name>
    <dbReference type="NCBI Taxonomy" id="29760"/>
    <lineage>
        <taxon>Eukaryota</taxon>
        <taxon>Viridiplantae</taxon>
        <taxon>Streptophyta</taxon>
        <taxon>Embryophyta</taxon>
        <taxon>Tracheophyta</taxon>
        <taxon>Spermatophyta</taxon>
        <taxon>Magnoliopsida</taxon>
        <taxon>eudicotyledons</taxon>
        <taxon>Gunneridae</taxon>
        <taxon>Pentapetalae</taxon>
        <taxon>rosids</taxon>
        <taxon>Vitales</taxon>
        <taxon>Vitaceae</taxon>
        <taxon>Viteae</taxon>
        <taxon>Vitis</taxon>
    </lineage>
</organism>
<dbReference type="Proteomes" id="UP000009183">
    <property type="component" value="Chromosome 9"/>
</dbReference>
<evidence type="ECO:0000313" key="1">
    <source>
        <dbReference type="EMBL" id="CCB59613.1"/>
    </source>
</evidence>
<protein>
    <submittedName>
        <fullName evidence="1">Uncharacterized protein</fullName>
    </submittedName>
</protein>
<gene>
    <name evidence="1" type="ordered locus">VIT_09s0002g07050</name>
</gene>
<evidence type="ECO:0000313" key="2">
    <source>
        <dbReference type="Proteomes" id="UP000009183"/>
    </source>
</evidence>
<dbReference type="AlphaFoldDB" id="F6HXE3"/>
<sequence>MANPESVLINHVWKKNVKKATIEFILKMMAKEPSNALKPTIKEIPLSNPN</sequence>
<accession>F6HXE3</accession>
<dbReference type="HOGENOM" id="CLU_3128178_0_0_1"/>
<dbReference type="InParanoid" id="F6HXE3"/>
<dbReference type="EMBL" id="FN596494">
    <property type="protein sequence ID" value="CCB59613.1"/>
    <property type="molecule type" value="Genomic_DNA"/>
</dbReference>
<name>F6HXE3_VITVI</name>
<dbReference type="PaxDb" id="29760-VIT_09s0002g07050.t01"/>
<keyword evidence="2" id="KW-1185">Reference proteome</keyword>
<reference evidence="2" key="1">
    <citation type="journal article" date="2007" name="Nature">
        <title>The grapevine genome sequence suggests ancestral hexaploidization in major angiosperm phyla.</title>
        <authorList>
            <consortium name="The French-Italian Public Consortium for Grapevine Genome Characterization."/>
            <person name="Jaillon O."/>
            <person name="Aury J.-M."/>
            <person name="Noel B."/>
            <person name="Policriti A."/>
            <person name="Clepet C."/>
            <person name="Casagrande A."/>
            <person name="Choisne N."/>
            <person name="Aubourg S."/>
            <person name="Vitulo N."/>
            <person name="Jubin C."/>
            <person name="Vezzi A."/>
            <person name="Legeai F."/>
            <person name="Hugueney P."/>
            <person name="Dasilva C."/>
            <person name="Horner D."/>
            <person name="Mica E."/>
            <person name="Jublot D."/>
            <person name="Poulain J."/>
            <person name="Bruyere C."/>
            <person name="Billault A."/>
            <person name="Segurens B."/>
            <person name="Gouyvenoux M."/>
            <person name="Ugarte E."/>
            <person name="Cattonaro F."/>
            <person name="Anthouard V."/>
            <person name="Vico V."/>
            <person name="Del Fabbro C."/>
            <person name="Alaux M."/>
            <person name="Di Gaspero G."/>
            <person name="Dumas V."/>
            <person name="Felice N."/>
            <person name="Paillard S."/>
            <person name="Juman I."/>
            <person name="Moroldo M."/>
            <person name="Scalabrin S."/>
            <person name="Canaguier A."/>
            <person name="Le Clainche I."/>
            <person name="Malacrida G."/>
            <person name="Durand E."/>
            <person name="Pesole G."/>
            <person name="Laucou V."/>
            <person name="Chatelet P."/>
            <person name="Merdinoglu D."/>
            <person name="Delledonne M."/>
            <person name="Pezzotti M."/>
            <person name="Lecharny A."/>
            <person name="Scarpelli C."/>
            <person name="Artiguenave F."/>
            <person name="Pe M.E."/>
            <person name="Valle G."/>
            <person name="Morgante M."/>
            <person name="Caboche M."/>
            <person name="Adam-Blondon A.-F."/>
            <person name="Weissenbach J."/>
            <person name="Quetier F."/>
            <person name="Wincker P."/>
        </authorList>
    </citation>
    <scope>NUCLEOTIDE SEQUENCE [LARGE SCALE GENOMIC DNA]</scope>
    <source>
        <strain evidence="2">cv. Pinot noir / PN40024</strain>
    </source>
</reference>